<dbReference type="RefSeq" id="XP_004994657.1">
    <property type="nucleotide sequence ID" value="XM_004994600.1"/>
</dbReference>
<gene>
    <name evidence="2" type="ORF">PTSG_04563</name>
</gene>
<dbReference type="KEGG" id="sre:PTSG_04563"/>
<keyword evidence="1" id="KW-0812">Transmembrane</keyword>
<dbReference type="GeneID" id="16075240"/>
<sequence length="95" mass="10741">MLTILVPSLTLHLPLPITPDTLVSWLPLYYLLKLLVLAACMYPDRKRNLSHILYYSLIRPYLLKKQSIVDSGMRASANAFRNAAKVVDDAAAKRD</sequence>
<organism evidence="3">
    <name type="scientific">Salpingoeca rosetta (strain ATCC 50818 / BSB-021)</name>
    <dbReference type="NCBI Taxonomy" id="946362"/>
    <lineage>
        <taxon>Eukaryota</taxon>
        <taxon>Choanoflagellata</taxon>
        <taxon>Craspedida</taxon>
        <taxon>Salpingoecidae</taxon>
        <taxon>Salpingoeca</taxon>
    </lineage>
</organism>
<evidence type="ECO:0000313" key="3">
    <source>
        <dbReference type="Proteomes" id="UP000007799"/>
    </source>
</evidence>
<keyword evidence="3" id="KW-1185">Reference proteome</keyword>
<protein>
    <recommendedName>
        <fullName evidence="4">HVA22/TB2/DP1 family protein</fullName>
    </recommendedName>
</protein>
<name>F2U7S9_SALR5</name>
<evidence type="ECO:0008006" key="4">
    <source>
        <dbReference type="Google" id="ProtNLM"/>
    </source>
</evidence>
<dbReference type="EMBL" id="GL832964">
    <property type="protein sequence ID" value="EGD72834.1"/>
    <property type="molecule type" value="Genomic_DNA"/>
</dbReference>
<proteinExistence type="predicted"/>
<dbReference type="InterPro" id="IPR004345">
    <property type="entry name" value="TB2_DP1_HVA22"/>
</dbReference>
<feature type="transmembrane region" description="Helical" evidence="1">
    <location>
        <begin position="22"/>
        <end position="42"/>
    </location>
</feature>
<accession>F2U7S9</accession>
<reference evidence="2" key="1">
    <citation type="submission" date="2009-08" db="EMBL/GenBank/DDBJ databases">
        <title>Annotation of Salpingoeca rosetta.</title>
        <authorList>
            <consortium name="The Broad Institute Genome Sequencing Platform"/>
            <person name="Russ C."/>
            <person name="Cuomo C."/>
            <person name="Burger G."/>
            <person name="Gray M.W."/>
            <person name="Holland P.W.H."/>
            <person name="King N."/>
            <person name="Lang F.B.F."/>
            <person name="Roger A.J."/>
            <person name="Ruiz-Trillo I."/>
            <person name="Young S.K."/>
            <person name="Zeng Q."/>
            <person name="Gargeya S."/>
            <person name="Alvarado L."/>
            <person name="Berlin A."/>
            <person name="Chapman S.B."/>
            <person name="Chen Z."/>
            <person name="Freedman E."/>
            <person name="Gellesch M."/>
            <person name="Goldberg J."/>
            <person name="Griggs A."/>
            <person name="Gujja S."/>
            <person name="Heilman E."/>
            <person name="Heiman D."/>
            <person name="Howarth C."/>
            <person name="Mehta T."/>
            <person name="Neiman D."/>
            <person name="Pearson M."/>
            <person name="Roberts A."/>
            <person name="Saif S."/>
            <person name="Shea T."/>
            <person name="Shenoy N."/>
            <person name="Sisk P."/>
            <person name="Stolte C."/>
            <person name="Sykes S."/>
            <person name="White J."/>
            <person name="Yandava C."/>
            <person name="Haas B."/>
            <person name="Nusbaum C."/>
            <person name="Birren B."/>
        </authorList>
    </citation>
    <scope>NUCLEOTIDE SEQUENCE [LARGE SCALE GENOMIC DNA]</scope>
    <source>
        <strain evidence="2">ATCC 50818</strain>
    </source>
</reference>
<dbReference type="AlphaFoldDB" id="F2U7S9"/>
<evidence type="ECO:0000313" key="2">
    <source>
        <dbReference type="EMBL" id="EGD72834.1"/>
    </source>
</evidence>
<dbReference type="InParanoid" id="F2U7S9"/>
<evidence type="ECO:0000256" key="1">
    <source>
        <dbReference type="SAM" id="Phobius"/>
    </source>
</evidence>
<keyword evidence="1" id="KW-1133">Transmembrane helix</keyword>
<dbReference type="Proteomes" id="UP000007799">
    <property type="component" value="Unassembled WGS sequence"/>
</dbReference>
<keyword evidence="1" id="KW-0472">Membrane</keyword>
<dbReference type="Pfam" id="PF03134">
    <property type="entry name" value="TB2_DP1_HVA22"/>
    <property type="match status" value="1"/>
</dbReference>